<protein>
    <submittedName>
        <fullName evidence="1">Uncharacterized protein</fullName>
    </submittedName>
</protein>
<evidence type="ECO:0000313" key="1">
    <source>
        <dbReference type="EMBL" id="AYP68271.1"/>
    </source>
</evidence>
<evidence type="ECO:0000313" key="2">
    <source>
        <dbReference type="Proteomes" id="UP000274199"/>
    </source>
</evidence>
<gene>
    <name evidence="1" type="ORF">vBBcoS136_00157</name>
</gene>
<keyword evidence="2" id="KW-1185">Reference proteome</keyword>
<dbReference type="Proteomes" id="UP000274199">
    <property type="component" value="Segment"/>
</dbReference>
<organism evidence="1 2">
    <name type="scientific">Bacillus phage vB_BcoS-136</name>
    <dbReference type="NCBI Taxonomy" id="2419619"/>
    <lineage>
        <taxon>Viruses</taxon>
        <taxon>Duplodnaviria</taxon>
        <taxon>Heunggongvirae</taxon>
        <taxon>Uroviricota</taxon>
        <taxon>Caudoviricetes</taxon>
        <taxon>Heleneionescovirinae</taxon>
        <taxon>Kenyattavirus</taxon>
        <taxon>Kenyattavirus kv136</taxon>
    </lineage>
</organism>
<proteinExistence type="predicted"/>
<name>A0A3G3BVU0_9CAUD</name>
<sequence length="223" mass="23655">MSNYIIIQLDTTAPSNPTIVINGGATYSNQDLVDLLIGTSDSITTGYQMKIWGNVDEGHDSNIKATEGSSAWISFSTTKQIKLSSGDGAKTIYLRLRDDVHNQSSVVSDTIQLDMSLPNVTVGQPDVSKISLQPTKNTSSFTFTSSTPFIEYKVKVVSSAGATHTTGEQIHTDGGSVNTSGIGEFDAPITVTIKGEDLLTASSGDGDKIIKVFVKNIAGTWSV</sequence>
<dbReference type="EMBL" id="MH884508">
    <property type="protein sequence ID" value="AYP68271.1"/>
    <property type="molecule type" value="Genomic_DNA"/>
</dbReference>
<reference evidence="1 2" key="1">
    <citation type="submission" date="2018-09" db="EMBL/GenBank/DDBJ databases">
        <title>Comparative Genomic Analysis of Eight Novel Haloalkaliphilic Bacteriophages from Lake Elmenteita, Kenya.</title>
        <authorList>
            <person name="Akhwale J.K."/>
        </authorList>
    </citation>
    <scope>NUCLEOTIDE SEQUENCE [LARGE SCALE GENOMIC DNA]</scope>
</reference>
<accession>A0A3G3BVU0</accession>